<reference evidence="8 9" key="1">
    <citation type="submission" date="2020-02" db="EMBL/GenBank/DDBJ databases">
        <authorList>
            <person name="Ma Q."/>
            <person name="Huang Y."/>
            <person name="Song X."/>
            <person name="Pei D."/>
        </authorList>
    </citation>
    <scope>NUCLEOTIDE SEQUENCE [LARGE SCALE GENOMIC DNA]</scope>
    <source>
        <strain evidence="8">Sxm20200214</strain>
        <tissue evidence="8">Leaf</tissue>
    </source>
</reference>
<dbReference type="GO" id="GO:0005634">
    <property type="term" value="C:nucleus"/>
    <property type="evidence" value="ECO:0007669"/>
    <property type="project" value="UniProtKB-SubCell"/>
</dbReference>
<dbReference type="Proteomes" id="UP000886595">
    <property type="component" value="Unassembled WGS sequence"/>
</dbReference>
<dbReference type="GO" id="GO:0051731">
    <property type="term" value="F:polynucleotide 5'-hydroxyl-kinase activity"/>
    <property type="evidence" value="ECO:0007669"/>
    <property type="project" value="InterPro"/>
</dbReference>
<dbReference type="InterPro" id="IPR038238">
    <property type="entry name" value="Clp1_C_sf"/>
</dbReference>
<dbReference type="Gene3D" id="2.40.30.330">
    <property type="entry name" value="Pre-mRNA cleavage complex subunit Clp1, C-terminal domain"/>
    <property type="match status" value="1"/>
</dbReference>
<evidence type="ECO:0000313" key="8">
    <source>
        <dbReference type="EMBL" id="KAG2305109.1"/>
    </source>
</evidence>
<comment type="subcellular location">
    <subcellularLocation>
        <location evidence="1">Nucleus</location>
    </subcellularLocation>
</comment>
<feature type="domain" description="Clp1 C-terminal" evidence="6">
    <location>
        <begin position="156"/>
        <end position="270"/>
    </location>
</feature>
<dbReference type="Pfam" id="PF06807">
    <property type="entry name" value="Clp1"/>
    <property type="match status" value="1"/>
</dbReference>
<gene>
    <name evidence="8" type="ORF">Bca52824_033760</name>
</gene>
<evidence type="ECO:0000259" key="6">
    <source>
        <dbReference type="Pfam" id="PF06807"/>
    </source>
</evidence>
<keyword evidence="2" id="KW-0507">mRNA processing</keyword>
<name>A0A8X7SJC5_BRACI</name>
<keyword evidence="3" id="KW-0547">Nucleotide-binding</keyword>
<dbReference type="OrthoDB" id="258143at2759"/>
<dbReference type="EMBL" id="JAAMPC010000007">
    <property type="protein sequence ID" value="KAG2305109.1"/>
    <property type="molecule type" value="Genomic_DNA"/>
</dbReference>
<evidence type="ECO:0000259" key="7">
    <source>
        <dbReference type="Pfam" id="PF16575"/>
    </source>
</evidence>
<dbReference type="PANTHER" id="PTHR12755:SF6">
    <property type="entry name" value="POLYRIBONUCLEOTIDE 5'-HYDROXYL-KINASE CLP1"/>
    <property type="match status" value="1"/>
</dbReference>
<keyword evidence="4" id="KW-0067">ATP-binding</keyword>
<dbReference type="GO" id="GO:0031124">
    <property type="term" value="P:mRNA 3'-end processing"/>
    <property type="evidence" value="ECO:0007669"/>
    <property type="project" value="InterPro"/>
</dbReference>
<dbReference type="GO" id="GO:0006388">
    <property type="term" value="P:tRNA splicing, via endonucleolytic cleavage and ligation"/>
    <property type="evidence" value="ECO:0007669"/>
    <property type="project" value="TreeGrafter"/>
</dbReference>
<dbReference type="GO" id="GO:0005524">
    <property type="term" value="F:ATP binding"/>
    <property type="evidence" value="ECO:0007669"/>
    <property type="project" value="UniProtKB-KW"/>
</dbReference>
<proteinExistence type="predicted"/>
<evidence type="ECO:0000256" key="4">
    <source>
        <dbReference type="ARBA" id="ARBA00022840"/>
    </source>
</evidence>
<dbReference type="InterPro" id="IPR045116">
    <property type="entry name" value="Clp1/Grc3"/>
</dbReference>
<dbReference type="Pfam" id="PF16575">
    <property type="entry name" value="CLP1_P"/>
    <property type="match status" value="1"/>
</dbReference>
<evidence type="ECO:0000256" key="5">
    <source>
        <dbReference type="ARBA" id="ARBA00023242"/>
    </source>
</evidence>
<feature type="domain" description="Clp1 P-loop" evidence="7">
    <location>
        <begin position="33"/>
        <end position="116"/>
    </location>
</feature>
<dbReference type="InterPro" id="IPR032319">
    <property type="entry name" value="CLP1_P"/>
</dbReference>
<dbReference type="SUPFAM" id="SSF52540">
    <property type="entry name" value="P-loop containing nucleoside triphosphate hydrolases"/>
    <property type="match status" value="1"/>
</dbReference>
<sequence>MVSYINVHAILNARRRVAQASESTQGPRVIIVGPEDSGKRTLTKMLINWAAKEAWKPTFVDLDVSQGSVSIPGSVAATPIETPLDPVEGFPLDMPLVCYYGHTKPGTNVALYKATTNLDVVELQKSGGVVAKNSEFRKLARSCRIREYFYGPSKELSPYAYTCSFGDVKVFRIGGGPQAPRSALPIGSDPVSDPLKVTPVTVSIDERDLLHSVLAVSYAQEPDQIVSTSVSGFVYVTEVNVQKKTLTYIAPSQGTLPSKFLVAGSLSWLESH</sequence>
<dbReference type="FunFam" id="2.40.30.330:FF:000002">
    <property type="entry name" value="Protein CLP1 homolog"/>
    <property type="match status" value="1"/>
</dbReference>
<dbReference type="InterPro" id="IPR027417">
    <property type="entry name" value="P-loop_NTPase"/>
</dbReference>
<evidence type="ECO:0000313" key="9">
    <source>
        <dbReference type="Proteomes" id="UP000886595"/>
    </source>
</evidence>
<evidence type="ECO:0008006" key="10">
    <source>
        <dbReference type="Google" id="ProtNLM"/>
    </source>
</evidence>
<accession>A0A8X7SJC5</accession>
<evidence type="ECO:0000256" key="1">
    <source>
        <dbReference type="ARBA" id="ARBA00004123"/>
    </source>
</evidence>
<dbReference type="AlphaFoldDB" id="A0A8X7SJC5"/>
<dbReference type="Gene3D" id="3.40.50.300">
    <property type="entry name" value="P-loop containing nucleotide triphosphate hydrolases"/>
    <property type="match status" value="2"/>
</dbReference>
<keyword evidence="9" id="KW-1185">Reference proteome</keyword>
<evidence type="ECO:0000256" key="2">
    <source>
        <dbReference type="ARBA" id="ARBA00022664"/>
    </source>
</evidence>
<dbReference type="InterPro" id="IPR010655">
    <property type="entry name" value="Clp1_C"/>
</dbReference>
<evidence type="ECO:0000256" key="3">
    <source>
        <dbReference type="ARBA" id="ARBA00022741"/>
    </source>
</evidence>
<dbReference type="PANTHER" id="PTHR12755">
    <property type="entry name" value="CLEAVAGE/POLYADENYLATION FACTOR IA SUBUNIT CLP1P"/>
    <property type="match status" value="1"/>
</dbReference>
<protein>
    <recommendedName>
        <fullName evidence="10">Protein CLP1 homolog</fullName>
    </recommendedName>
</protein>
<keyword evidence="5" id="KW-0539">Nucleus</keyword>
<comment type="caution">
    <text evidence="8">The sequence shown here is derived from an EMBL/GenBank/DDBJ whole genome shotgun (WGS) entry which is preliminary data.</text>
</comment>
<organism evidence="8 9">
    <name type="scientific">Brassica carinata</name>
    <name type="common">Ethiopian mustard</name>
    <name type="synonym">Abyssinian cabbage</name>
    <dbReference type="NCBI Taxonomy" id="52824"/>
    <lineage>
        <taxon>Eukaryota</taxon>
        <taxon>Viridiplantae</taxon>
        <taxon>Streptophyta</taxon>
        <taxon>Embryophyta</taxon>
        <taxon>Tracheophyta</taxon>
        <taxon>Spermatophyta</taxon>
        <taxon>Magnoliopsida</taxon>
        <taxon>eudicotyledons</taxon>
        <taxon>Gunneridae</taxon>
        <taxon>Pentapetalae</taxon>
        <taxon>rosids</taxon>
        <taxon>malvids</taxon>
        <taxon>Brassicales</taxon>
        <taxon>Brassicaceae</taxon>
        <taxon>Brassiceae</taxon>
        <taxon>Brassica</taxon>
    </lineage>
</organism>